<evidence type="ECO:0000256" key="1">
    <source>
        <dbReference type="ARBA" id="ARBA00022801"/>
    </source>
</evidence>
<dbReference type="PANTHER" id="PTHR45738">
    <property type="entry name" value="POLYPHOSPHOINOSITIDE PHOSPHATASE"/>
    <property type="match status" value="1"/>
</dbReference>
<comment type="caution">
    <text evidence="2">The sequence shown here is derived from an EMBL/GenBank/DDBJ whole genome shotgun (WGS) entry which is preliminary data.</text>
</comment>
<evidence type="ECO:0000313" key="2">
    <source>
        <dbReference type="EMBL" id="RYR58965.1"/>
    </source>
</evidence>
<dbReference type="InterPro" id="IPR043573">
    <property type="entry name" value="Fig4-like"/>
</dbReference>
<organism evidence="2 3">
    <name type="scientific">Arachis hypogaea</name>
    <name type="common">Peanut</name>
    <dbReference type="NCBI Taxonomy" id="3818"/>
    <lineage>
        <taxon>Eukaryota</taxon>
        <taxon>Viridiplantae</taxon>
        <taxon>Streptophyta</taxon>
        <taxon>Embryophyta</taxon>
        <taxon>Tracheophyta</taxon>
        <taxon>Spermatophyta</taxon>
        <taxon>Magnoliopsida</taxon>
        <taxon>eudicotyledons</taxon>
        <taxon>Gunneridae</taxon>
        <taxon>Pentapetalae</taxon>
        <taxon>rosids</taxon>
        <taxon>fabids</taxon>
        <taxon>Fabales</taxon>
        <taxon>Fabaceae</taxon>
        <taxon>Papilionoideae</taxon>
        <taxon>50 kb inversion clade</taxon>
        <taxon>dalbergioids sensu lato</taxon>
        <taxon>Dalbergieae</taxon>
        <taxon>Pterocarpus clade</taxon>
        <taxon>Arachis</taxon>
    </lineage>
</organism>
<dbReference type="Proteomes" id="UP000289738">
    <property type="component" value="Chromosome A05"/>
</dbReference>
<dbReference type="PANTHER" id="PTHR45738:SF25">
    <property type="entry name" value="PHOSPHOINOSITIDE PHOSPHATASE SAC3-RELATED"/>
    <property type="match status" value="1"/>
</dbReference>
<keyword evidence="3" id="KW-1185">Reference proteome</keyword>
<proteinExistence type="predicted"/>
<dbReference type="AlphaFoldDB" id="A0A445D6V3"/>
<dbReference type="EMBL" id="SDMP01000005">
    <property type="protein sequence ID" value="RYR58965.1"/>
    <property type="molecule type" value="Genomic_DNA"/>
</dbReference>
<sequence>MVFSPKKQSNEWLSILAFTTKYKKVLCIVDLTKDFFFSSSYHIMRSLPRNMCDNEQAIKNRLKTIFFLLELSMVPLKEECKIQGSENRTDHRTALVTGSLIILNQCLEPMLDVK</sequence>
<accession>A0A445D6V3</accession>
<reference evidence="2 3" key="1">
    <citation type="submission" date="2019-01" db="EMBL/GenBank/DDBJ databases">
        <title>Sequencing of cultivated peanut Arachis hypogaea provides insights into genome evolution and oil improvement.</title>
        <authorList>
            <person name="Chen X."/>
        </authorList>
    </citation>
    <scope>NUCLEOTIDE SEQUENCE [LARGE SCALE GENOMIC DNA]</scope>
    <source>
        <strain evidence="3">cv. Fuhuasheng</strain>
        <tissue evidence="2">Leaves</tissue>
    </source>
</reference>
<gene>
    <name evidence="2" type="ORF">Ahy_A05g024826</name>
</gene>
<dbReference type="GO" id="GO:0046856">
    <property type="term" value="P:phosphatidylinositol dephosphorylation"/>
    <property type="evidence" value="ECO:0007669"/>
    <property type="project" value="InterPro"/>
</dbReference>
<name>A0A445D6V3_ARAHY</name>
<protein>
    <submittedName>
        <fullName evidence="2">Uncharacterized protein</fullName>
    </submittedName>
</protein>
<keyword evidence="1" id="KW-0378">Hydrolase</keyword>
<dbReference type="GO" id="GO:0043813">
    <property type="term" value="F:phosphatidylinositol-3,5-bisphosphate 5-phosphatase activity"/>
    <property type="evidence" value="ECO:0007669"/>
    <property type="project" value="InterPro"/>
</dbReference>
<evidence type="ECO:0000313" key="3">
    <source>
        <dbReference type="Proteomes" id="UP000289738"/>
    </source>
</evidence>